<dbReference type="PROSITE" id="PS50983">
    <property type="entry name" value="FE_B12_PBP"/>
    <property type="match status" value="1"/>
</dbReference>
<keyword evidence="8" id="KW-1185">Reference proteome</keyword>
<dbReference type="EMBL" id="QNRH01000011">
    <property type="protein sequence ID" value="RBO90964.1"/>
    <property type="molecule type" value="Genomic_DNA"/>
</dbReference>
<keyword evidence="3" id="KW-0813">Transport</keyword>
<evidence type="ECO:0000256" key="4">
    <source>
        <dbReference type="ARBA" id="ARBA00022496"/>
    </source>
</evidence>
<evidence type="ECO:0000256" key="1">
    <source>
        <dbReference type="ARBA" id="ARBA00004196"/>
    </source>
</evidence>
<accession>A0A366DNU9</accession>
<dbReference type="PANTHER" id="PTHR30532:SF24">
    <property type="entry name" value="FERRIC ENTEROBACTIN-BINDING PERIPLASMIC PROTEIN FEPB"/>
    <property type="match status" value="1"/>
</dbReference>
<comment type="subcellular location">
    <subcellularLocation>
        <location evidence="1">Cell envelope</location>
    </subcellularLocation>
</comment>
<dbReference type="GO" id="GO:0030288">
    <property type="term" value="C:outer membrane-bounded periplasmic space"/>
    <property type="evidence" value="ECO:0007669"/>
    <property type="project" value="TreeGrafter"/>
</dbReference>
<dbReference type="InterPro" id="IPR002491">
    <property type="entry name" value="ABC_transptr_periplasmic_BD"/>
</dbReference>
<dbReference type="Gene3D" id="3.40.50.1980">
    <property type="entry name" value="Nitrogenase molybdenum iron protein domain"/>
    <property type="match status" value="2"/>
</dbReference>
<proteinExistence type="inferred from homology"/>
<keyword evidence="4" id="KW-0406">Ion transport</keyword>
<name>A0A366DNU9_9HYPH</name>
<dbReference type="Pfam" id="PF01497">
    <property type="entry name" value="Peripla_BP_2"/>
    <property type="match status" value="1"/>
</dbReference>
<evidence type="ECO:0000256" key="5">
    <source>
        <dbReference type="ARBA" id="ARBA00022729"/>
    </source>
</evidence>
<evidence type="ECO:0000313" key="7">
    <source>
        <dbReference type="EMBL" id="RBO90964.1"/>
    </source>
</evidence>
<evidence type="ECO:0000256" key="2">
    <source>
        <dbReference type="ARBA" id="ARBA00008814"/>
    </source>
</evidence>
<keyword evidence="4" id="KW-0410">Iron transport</keyword>
<gene>
    <name evidence="7" type="ORF">DFR47_11159</name>
</gene>
<feature type="domain" description="Fe/B12 periplasmic-binding" evidence="6">
    <location>
        <begin position="45"/>
        <end position="313"/>
    </location>
</feature>
<dbReference type="PANTHER" id="PTHR30532">
    <property type="entry name" value="IRON III DICITRATE-BINDING PERIPLASMIC PROTEIN"/>
    <property type="match status" value="1"/>
</dbReference>
<dbReference type="SUPFAM" id="SSF53807">
    <property type="entry name" value="Helical backbone' metal receptor"/>
    <property type="match status" value="1"/>
</dbReference>
<evidence type="ECO:0000313" key="8">
    <source>
        <dbReference type="Proteomes" id="UP000252893"/>
    </source>
</evidence>
<comment type="similarity">
    <text evidence="2">Belongs to the bacterial solute-binding protein 8 family.</text>
</comment>
<organism evidence="7 8">
    <name type="scientific">Pseudochrobactrum asaccharolyticum</name>
    <dbReference type="NCBI Taxonomy" id="354351"/>
    <lineage>
        <taxon>Bacteria</taxon>
        <taxon>Pseudomonadati</taxon>
        <taxon>Pseudomonadota</taxon>
        <taxon>Alphaproteobacteria</taxon>
        <taxon>Hyphomicrobiales</taxon>
        <taxon>Brucellaceae</taxon>
        <taxon>Pseudochrobactrum</taxon>
    </lineage>
</organism>
<dbReference type="InterPro" id="IPR051313">
    <property type="entry name" value="Bact_iron-sidero_bind"/>
</dbReference>
<dbReference type="OrthoDB" id="1846031at2"/>
<dbReference type="CDD" id="cd01146">
    <property type="entry name" value="FhuD"/>
    <property type="match status" value="1"/>
</dbReference>
<protein>
    <submittedName>
        <fullName evidence="7">Iron complex transport system substrate-binding protein</fullName>
    </submittedName>
</protein>
<dbReference type="GO" id="GO:1901678">
    <property type="term" value="P:iron coordination entity transport"/>
    <property type="evidence" value="ECO:0007669"/>
    <property type="project" value="UniProtKB-ARBA"/>
</dbReference>
<dbReference type="RefSeq" id="WP_113946124.1">
    <property type="nucleotide sequence ID" value="NZ_JBHEEG010000013.1"/>
</dbReference>
<keyword evidence="4" id="KW-0408">Iron</keyword>
<reference evidence="7 8" key="1">
    <citation type="submission" date="2018-06" db="EMBL/GenBank/DDBJ databases">
        <title>Genomic Encyclopedia of Type Strains, Phase IV (KMG-IV): sequencing the most valuable type-strain genomes for metagenomic binning, comparative biology and taxonomic classification.</title>
        <authorList>
            <person name="Goeker M."/>
        </authorList>
    </citation>
    <scope>NUCLEOTIDE SEQUENCE [LARGE SCALE GENOMIC DNA]</scope>
    <source>
        <strain evidence="7 8">DSM 25619</strain>
    </source>
</reference>
<comment type="caution">
    <text evidence="7">The sequence shown here is derived from an EMBL/GenBank/DDBJ whole genome shotgun (WGS) entry which is preliminary data.</text>
</comment>
<evidence type="ECO:0000256" key="3">
    <source>
        <dbReference type="ARBA" id="ARBA00022448"/>
    </source>
</evidence>
<dbReference type="Proteomes" id="UP000252893">
    <property type="component" value="Unassembled WGS sequence"/>
</dbReference>
<sequence length="318" mass="34530">MKLILLTYLALLGYGSYGAAWADASFPLVVKHGLGSTVIETPPERIVTLGWSGEDSLLALGVTPLAMPRYGVFPSGIFPWNEEKLKSTPVLLNFGIDYEVIAALKPDLILGVYSGLHQMSYKRLSSIAPTVAYRSGPWRADWREQMTITGEALGKSDKAEKLVEGADDFLVKLGKSYPELTGKTFTFGTYFSGSGNLVVYLPSDPRVEALRLMGLKLSAGVEALGKQYPHEFSTSVSLETIDSIDADILILWFADDARAALEAQSLFQALGSVRRGSYVALESPVELWATSALSVLSIPYGFQSFATRLADAARLTKD</sequence>
<dbReference type="AlphaFoldDB" id="A0A366DNU9"/>
<evidence type="ECO:0000259" key="6">
    <source>
        <dbReference type="PROSITE" id="PS50983"/>
    </source>
</evidence>
<keyword evidence="5" id="KW-0732">Signal</keyword>